<proteinExistence type="predicted"/>
<protein>
    <submittedName>
        <fullName evidence="1">Uncharacterized protein</fullName>
    </submittedName>
</protein>
<accession>A0A1I2J1N6</accession>
<dbReference type="Proteomes" id="UP000199400">
    <property type="component" value="Unassembled WGS sequence"/>
</dbReference>
<dbReference type="AlphaFoldDB" id="A0A1I2J1N6"/>
<evidence type="ECO:0000313" key="2">
    <source>
        <dbReference type="Proteomes" id="UP000199400"/>
    </source>
</evidence>
<dbReference type="EMBL" id="FOMX01000115">
    <property type="protein sequence ID" value="SFF48394.1"/>
    <property type="molecule type" value="Genomic_DNA"/>
</dbReference>
<gene>
    <name evidence="1" type="ORF">SAMN02745121_09137</name>
</gene>
<name>A0A1I2J1N6_9BACT</name>
<organism evidence="1 2">
    <name type="scientific">Nannocystis exedens</name>
    <dbReference type="NCBI Taxonomy" id="54"/>
    <lineage>
        <taxon>Bacteria</taxon>
        <taxon>Pseudomonadati</taxon>
        <taxon>Myxococcota</taxon>
        <taxon>Polyangia</taxon>
        <taxon>Nannocystales</taxon>
        <taxon>Nannocystaceae</taxon>
        <taxon>Nannocystis</taxon>
    </lineage>
</organism>
<feature type="non-terminal residue" evidence="1">
    <location>
        <position position="1"/>
    </location>
</feature>
<reference evidence="2" key="1">
    <citation type="submission" date="2016-10" db="EMBL/GenBank/DDBJ databases">
        <authorList>
            <person name="Varghese N."/>
            <person name="Submissions S."/>
        </authorList>
    </citation>
    <scope>NUCLEOTIDE SEQUENCE [LARGE SCALE GENOMIC DNA]</scope>
    <source>
        <strain evidence="2">ATCC 25963</strain>
    </source>
</reference>
<sequence length="50" mass="5533">SLDAGLAGVFCRRFSPLISAAGFTRIYAVVNNYEGCPENSQIRDKFETTF</sequence>
<evidence type="ECO:0000313" key="1">
    <source>
        <dbReference type="EMBL" id="SFF48394.1"/>
    </source>
</evidence>
<keyword evidence="2" id="KW-1185">Reference proteome</keyword>